<dbReference type="eggNOG" id="ENOG502R6WD">
    <property type="taxonomic scope" value="Eukaryota"/>
</dbReference>
<keyword evidence="2" id="KW-0812">Transmembrane</keyword>
<evidence type="ECO:0000256" key="1">
    <source>
        <dbReference type="SAM" id="MobiDB-lite"/>
    </source>
</evidence>
<accession>A0A0D9V847</accession>
<protein>
    <submittedName>
        <fullName evidence="3">Uncharacterized protein</fullName>
    </submittedName>
</protein>
<evidence type="ECO:0000256" key="2">
    <source>
        <dbReference type="SAM" id="Phobius"/>
    </source>
</evidence>
<dbReference type="AlphaFoldDB" id="A0A0D9V847"/>
<feature type="compositionally biased region" description="Polar residues" evidence="1">
    <location>
        <begin position="109"/>
        <end position="125"/>
    </location>
</feature>
<keyword evidence="2" id="KW-0472">Membrane</keyword>
<organism evidence="3 4">
    <name type="scientific">Leersia perrieri</name>
    <dbReference type="NCBI Taxonomy" id="77586"/>
    <lineage>
        <taxon>Eukaryota</taxon>
        <taxon>Viridiplantae</taxon>
        <taxon>Streptophyta</taxon>
        <taxon>Embryophyta</taxon>
        <taxon>Tracheophyta</taxon>
        <taxon>Spermatophyta</taxon>
        <taxon>Magnoliopsida</taxon>
        <taxon>Liliopsida</taxon>
        <taxon>Poales</taxon>
        <taxon>Poaceae</taxon>
        <taxon>BOP clade</taxon>
        <taxon>Oryzoideae</taxon>
        <taxon>Oryzeae</taxon>
        <taxon>Oryzinae</taxon>
        <taxon>Leersia</taxon>
    </lineage>
</organism>
<dbReference type="HOGENOM" id="CLU_1734367_0_0_1"/>
<sequence>MGEDARMVLALAITGGVFVALLSLLVVVLVRRWWQRREAFASSRGFVLFGICFNDKESQQLRVVRPSMERTTRRWPSRERHPRVAEDDQEPDQCELERWKRMFGGPARSLSTIDEGTEKGTTPITTPALCSPTTSPDRRDARSMTSISVQS</sequence>
<feature type="region of interest" description="Disordered" evidence="1">
    <location>
        <begin position="65"/>
        <end position="92"/>
    </location>
</feature>
<reference evidence="4" key="2">
    <citation type="submission" date="2013-12" db="EMBL/GenBank/DDBJ databases">
        <authorList>
            <person name="Yu Y."/>
            <person name="Lee S."/>
            <person name="de Baynast K."/>
            <person name="Wissotski M."/>
            <person name="Liu L."/>
            <person name="Talag J."/>
            <person name="Goicoechea J."/>
            <person name="Angelova A."/>
            <person name="Jetty R."/>
            <person name="Kudrna D."/>
            <person name="Golser W."/>
            <person name="Rivera L."/>
            <person name="Zhang J."/>
            <person name="Wing R."/>
        </authorList>
    </citation>
    <scope>NUCLEOTIDE SEQUENCE</scope>
</reference>
<dbReference type="EnsemblPlants" id="LPERR01G32860.1">
    <property type="protein sequence ID" value="LPERR01G32860.1"/>
    <property type="gene ID" value="LPERR01G32860"/>
</dbReference>
<dbReference type="Proteomes" id="UP000032180">
    <property type="component" value="Chromosome 1"/>
</dbReference>
<feature type="compositionally biased region" description="Basic and acidic residues" evidence="1">
    <location>
        <begin position="67"/>
        <end position="86"/>
    </location>
</feature>
<name>A0A0D9V847_9ORYZ</name>
<keyword evidence="2" id="KW-1133">Transmembrane helix</keyword>
<feature type="transmembrane region" description="Helical" evidence="2">
    <location>
        <begin position="6"/>
        <end position="30"/>
    </location>
</feature>
<evidence type="ECO:0000313" key="3">
    <source>
        <dbReference type="EnsemblPlants" id="LPERR01G32860.1"/>
    </source>
</evidence>
<dbReference type="Gramene" id="LPERR01G32860.1">
    <property type="protein sequence ID" value="LPERR01G32860.1"/>
    <property type="gene ID" value="LPERR01G32860"/>
</dbReference>
<feature type="region of interest" description="Disordered" evidence="1">
    <location>
        <begin position="105"/>
        <end position="151"/>
    </location>
</feature>
<proteinExistence type="predicted"/>
<evidence type="ECO:0000313" key="4">
    <source>
        <dbReference type="Proteomes" id="UP000032180"/>
    </source>
</evidence>
<reference evidence="3" key="3">
    <citation type="submission" date="2015-04" db="UniProtKB">
        <authorList>
            <consortium name="EnsemblPlants"/>
        </authorList>
    </citation>
    <scope>IDENTIFICATION</scope>
</reference>
<reference evidence="3 4" key="1">
    <citation type="submission" date="2012-08" db="EMBL/GenBank/DDBJ databases">
        <title>Oryza genome evolution.</title>
        <authorList>
            <person name="Wing R.A."/>
        </authorList>
    </citation>
    <scope>NUCLEOTIDE SEQUENCE</scope>
</reference>
<keyword evidence="4" id="KW-1185">Reference proteome</keyword>